<dbReference type="EnsemblPlants" id="Zm00001eb040090_T001">
    <property type="protein sequence ID" value="Zm00001eb040090_P001"/>
    <property type="gene ID" value="Zm00001eb040090"/>
</dbReference>
<evidence type="ECO:0000259" key="5">
    <source>
        <dbReference type="PROSITE" id="PS50102"/>
    </source>
</evidence>
<reference evidence="8" key="1">
    <citation type="submission" date="2015-12" db="EMBL/GenBank/DDBJ databases">
        <title>Update maize B73 reference genome by single molecule sequencing technologies.</title>
        <authorList>
            <consortium name="Maize Genome Sequencing Project"/>
            <person name="Ware D."/>
        </authorList>
    </citation>
    <scope>NUCLEOTIDE SEQUENCE [LARGE SCALE GENOMIC DNA]</scope>
    <source>
        <strain evidence="8">cv. B73</strain>
    </source>
</reference>
<dbReference type="Gene3D" id="1.10.220.150">
    <property type="entry name" value="Arf GTPase activating protein"/>
    <property type="match status" value="1"/>
</dbReference>
<dbReference type="PROSITE" id="PS50102">
    <property type="entry name" value="RRM"/>
    <property type="match status" value="1"/>
</dbReference>
<dbReference type="Gramene" id="Zm00001eb040090_T001">
    <property type="protein sequence ID" value="Zm00001eb040090_P001"/>
    <property type="gene ID" value="Zm00001eb040090"/>
</dbReference>
<evidence type="ECO:0000313" key="7">
    <source>
        <dbReference type="EnsemblPlants" id="Zm00001eb040090_P001"/>
    </source>
</evidence>
<evidence type="ECO:0000259" key="6">
    <source>
        <dbReference type="PROSITE" id="PS51015"/>
    </source>
</evidence>
<dbReference type="SMART" id="SM00466">
    <property type="entry name" value="SRA"/>
    <property type="match status" value="1"/>
</dbReference>
<dbReference type="GO" id="GO:0003723">
    <property type="term" value="F:RNA binding"/>
    <property type="evidence" value="ECO:0007669"/>
    <property type="project" value="UniProtKB-UniRule"/>
</dbReference>
<evidence type="ECO:0000256" key="4">
    <source>
        <dbReference type="PROSITE-ProRule" id="PRU00358"/>
    </source>
</evidence>
<comment type="subcellular location">
    <subcellularLocation>
        <location evidence="4">Nucleus</location>
    </subcellularLocation>
</comment>
<dbReference type="InterPro" id="IPR035979">
    <property type="entry name" value="RBD_domain_sf"/>
</dbReference>
<keyword evidence="1 3" id="KW-0694">RNA-binding</keyword>
<dbReference type="InterPro" id="IPR000504">
    <property type="entry name" value="RRM_dom"/>
</dbReference>
<reference evidence="7" key="2">
    <citation type="submission" date="2019-07" db="EMBL/GenBank/DDBJ databases">
        <authorList>
            <person name="Seetharam A."/>
            <person name="Woodhouse M."/>
            <person name="Cannon E."/>
        </authorList>
    </citation>
    <scope>NUCLEOTIDE SEQUENCE [LARGE SCALE GENOMIC DNA]</scope>
    <source>
        <strain evidence="7">cv. B73</strain>
    </source>
</reference>
<evidence type="ECO:0008006" key="9">
    <source>
        <dbReference type="Google" id="ProtNLM"/>
    </source>
</evidence>
<dbReference type="Pfam" id="PF02182">
    <property type="entry name" value="SAD_SRA"/>
    <property type="match status" value="1"/>
</dbReference>
<dbReference type="Proteomes" id="UP000007305">
    <property type="component" value="Chromosome 1"/>
</dbReference>
<keyword evidence="2 4" id="KW-0539">Nucleus</keyword>
<dbReference type="GO" id="GO:0005634">
    <property type="term" value="C:nucleus"/>
    <property type="evidence" value="ECO:0007669"/>
    <property type="project" value="UniProtKB-SubCell"/>
</dbReference>
<feature type="domain" description="RRM" evidence="5">
    <location>
        <begin position="135"/>
        <end position="216"/>
    </location>
</feature>
<dbReference type="AlphaFoldDB" id="A0A804LVP6"/>
<dbReference type="PROSITE" id="PS51015">
    <property type="entry name" value="YDG"/>
    <property type="match status" value="1"/>
</dbReference>
<reference evidence="7" key="3">
    <citation type="submission" date="2021-05" db="UniProtKB">
        <authorList>
            <consortium name="EnsemblPlants"/>
        </authorList>
    </citation>
    <scope>IDENTIFICATION</scope>
    <source>
        <strain evidence="7">cv. B73</strain>
    </source>
</reference>
<accession>A0A804LVP6</accession>
<evidence type="ECO:0000256" key="2">
    <source>
        <dbReference type="ARBA" id="ARBA00023242"/>
    </source>
</evidence>
<dbReference type="InterPro" id="IPR003105">
    <property type="entry name" value="SRA_YDG"/>
</dbReference>
<dbReference type="InterPro" id="IPR038508">
    <property type="entry name" value="ArfGAP_dom_sf"/>
</dbReference>
<sequence length="383" mass="43035">MLSAGHWLHREVRLVDGIPGVLVGDAFYYRTEICVVGLHIAPQAGIGYIPRRLLDVGQSIATSIVSSGGYLDDEDTDDVLVYTDNDVRQCNRVNNSADQTLERGNLALHNSYQYGVEVCVIRCRDIDQGPHRKVKYVFLDGVPPHWDEDKVREIFGKFGEIDIIQLARNMFTAARKDFGFIGFTARQSTLDCIKMVNKDGVGEGSGKDRDLIPSTSQVASHFNFKRQGSDHSSRLSFEKIFKLESRLEKKVRSLTLDVRVWEPSVINLFQSLVYMFVNSIWEETLPDDNSSADGSDTSQYLSNPINPYGKAKKRVEDIILDFTKLKKQSDLAVMILRGTTRRSSEATLSRVSAAHILVHDLLEVVRMNVPRIGDVIVIPILCT</sequence>
<dbReference type="SUPFAM" id="SSF88697">
    <property type="entry name" value="PUA domain-like"/>
    <property type="match status" value="1"/>
</dbReference>
<dbReference type="InParanoid" id="A0A804LVP6"/>
<dbReference type="PANTHER" id="PTHR21245">
    <property type="entry name" value="HETEROGENEOUS NUCLEAR RIBONUCLEOPROTEIN"/>
    <property type="match status" value="1"/>
</dbReference>
<dbReference type="Gene3D" id="3.30.70.330">
    <property type="match status" value="1"/>
</dbReference>
<name>A0A804LVP6_MAIZE</name>
<proteinExistence type="predicted"/>
<dbReference type="SUPFAM" id="SSF54928">
    <property type="entry name" value="RNA-binding domain, RBD"/>
    <property type="match status" value="1"/>
</dbReference>
<protein>
    <recommendedName>
        <fullName evidence="9">RRM domain-containing protein</fullName>
    </recommendedName>
</protein>
<dbReference type="Gene3D" id="2.30.280.10">
    <property type="entry name" value="SRA-YDG"/>
    <property type="match status" value="1"/>
</dbReference>
<dbReference type="InterPro" id="IPR012677">
    <property type="entry name" value="Nucleotide-bd_a/b_plait_sf"/>
</dbReference>
<dbReference type="SMART" id="SM00360">
    <property type="entry name" value="RRM"/>
    <property type="match status" value="1"/>
</dbReference>
<evidence type="ECO:0000313" key="8">
    <source>
        <dbReference type="Proteomes" id="UP000007305"/>
    </source>
</evidence>
<keyword evidence="8" id="KW-1185">Reference proteome</keyword>
<dbReference type="InterPro" id="IPR036987">
    <property type="entry name" value="SRA-YDG_sf"/>
</dbReference>
<dbReference type="InterPro" id="IPR015947">
    <property type="entry name" value="PUA-like_sf"/>
</dbReference>
<evidence type="ECO:0000256" key="3">
    <source>
        <dbReference type="PROSITE-ProRule" id="PRU00176"/>
    </source>
</evidence>
<evidence type="ECO:0000256" key="1">
    <source>
        <dbReference type="ARBA" id="ARBA00022884"/>
    </source>
</evidence>
<organism evidence="7 8">
    <name type="scientific">Zea mays</name>
    <name type="common">Maize</name>
    <dbReference type="NCBI Taxonomy" id="4577"/>
    <lineage>
        <taxon>Eukaryota</taxon>
        <taxon>Viridiplantae</taxon>
        <taxon>Streptophyta</taxon>
        <taxon>Embryophyta</taxon>
        <taxon>Tracheophyta</taxon>
        <taxon>Spermatophyta</taxon>
        <taxon>Magnoliopsida</taxon>
        <taxon>Liliopsida</taxon>
        <taxon>Poales</taxon>
        <taxon>Poaceae</taxon>
        <taxon>PACMAD clade</taxon>
        <taxon>Panicoideae</taxon>
        <taxon>Andropogonodae</taxon>
        <taxon>Andropogoneae</taxon>
        <taxon>Tripsacinae</taxon>
        <taxon>Zea</taxon>
    </lineage>
</organism>
<feature type="domain" description="YDG" evidence="6">
    <location>
        <begin position="16"/>
        <end position="168"/>
    </location>
</feature>